<evidence type="ECO:0000259" key="20">
    <source>
        <dbReference type="PROSITE" id="PS50970"/>
    </source>
</evidence>
<evidence type="ECO:0000256" key="7">
    <source>
        <dbReference type="ARBA" id="ARBA00013998"/>
    </source>
</evidence>
<dbReference type="Pfam" id="PF00809">
    <property type="entry name" value="Pterin_bind"/>
    <property type="match status" value="1"/>
</dbReference>
<proteinExistence type="inferred from homology"/>
<dbReference type="SMART" id="SM01018">
    <property type="entry name" value="B12-binding_2"/>
    <property type="match status" value="1"/>
</dbReference>
<evidence type="ECO:0000256" key="6">
    <source>
        <dbReference type="ARBA" id="ARBA00012032"/>
    </source>
</evidence>
<dbReference type="Proteomes" id="UP000559117">
    <property type="component" value="Unassembled WGS sequence"/>
</dbReference>
<dbReference type="InterPro" id="IPR003726">
    <property type="entry name" value="HCY_dom"/>
</dbReference>
<evidence type="ECO:0000259" key="23">
    <source>
        <dbReference type="PROSITE" id="PS51337"/>
    </source>
</evidence>
<dbReference type="GO" id="GO:0032259">
    <property type="term" value="P:methylation"/>
    <property type="evidence" value="ECO:0007669"/>
    <property type="project" value="UniProtKB-KW"/>
</dbReference>
<keyword evidence="12" id="KW-0949">S-adenosyl-L-methionine</keyword>
<dbReference type="EMBL" id="JACHFH010000028">
    <property type="protein sequence ID" value="MBB5336922.1"/>
    <property type="molecule type" value="Genomic_DNA"/>
</dbReference>
<evidence type="ECO:0000256" key="1">
    <source>
        <dbReference type="ARBA" id="ARBA00001700"/>
    </source>
</evidence>
<keyword evidence="15" id="KW-0486">Methionine biosynthesis</keyword>
<dbReference type="PIRSF" id="PIRSF037472">
    <property type="entry name" value="DHPS_mtfrase"/>
    <property type="match status" value="1"/>
</dbReference>
<dbReference type="CDD" id="cd02070">
    <property type="entry name" value="corrinoid_protein_B12-BD"/>
    <property type="match status" value="1"/>
</dbReference>
<dbReference type="SUPFAM" id="SSF47644">
    <property type="entry name" value="Methionine synthase domain"/>
    <property type="match status" value="1"/>
</dbReference>
<dbReference type="NCBIfam" id="NF005719">
    <property type="entry name" value="PRK07535.1"/>
    <property type="match status" value="1"/>
</dbReference>
<feature type="domain" description="Hcy-binding" evidence="20">
    <location>
        <begin position="1"/>
        <end position="278"/>
    </location>
</feature>
<evidence type="ECO:0000256" key="15">
    <source>
        <dbReference type="ARBA" id="ARBA00023167"/>
    </source>
</evidence>
<comment type="caution">
    <text evidence="24">The sequence shown here is derived from an EMBL/GenBank/DDBJ whole genome shotgun (WGS) entry which is preliminary data.</text>
</comment>
<dbReference type="UniPathway" id="UPA00051">
    <property type="reaction ID" value="UER00081"/>
</dbReference>
<dbReference type="Gene3D" id="1.10.1240.10">
    <property type="entry name" value="Methionine synthase domain"/>
    <property type="match status" value="1"/>
</dbReference>
<dbReference type="SUPFAM" id="SSF52242">
    <property type="entry name" value="Cobalamin (vitamin B12)-binding domain"/>
    <property type="match status" value="1"/>
</dbReference>
<feature type="binding site" evidence="19">
    <location>
        <position position="263"/>
    </location>
    <ligand>
        <name>Zn(2+)</name>
        <dbReference type="ChEBI" id="CHEBI:29105"/>
    </ligand>
</feature>
<evidence type="ECO:0000256" key="9">
    <source>
        <dbReference type="ARBA" id="ARBA00022605"/>
    </source>
</evidence>
<dbReference type="InterPro" id="IPR011005">
    <property type="entry name" value="Dihydropteroate_synth-like_sf"/>
</dbReference>
<evidence type="ECO:0000256" key="13">
    <source>
        <dbReference type="ARBA" id="ARBA00022723"/>
    </source>
</evidence>
<evidence type="ECO:0000256" key="4">
    <source>
        <dbReference type="ARBA" id="ARBA00005178"/>
    </source>
</evidence>
<dbReference type="EC" id="2.1.1.13" evidence="6"/>
<protein>
    <recommendedName>
        <fullName evidence="7">Methionine synthase</fullName>
        <ecNumber evidence="6">2.1.1.13</ecNumber>
    </recommendedName>
    <alternativeName>
        <fullName evidence="18">5-methyltetrahydrofolate--homocysteine methyltransferase</fullName>
    </alternativeName>
</protein>
<evidence type="ECO:0000256" key="8">
    <source>
        <dbReference type="ARBA" id="ARBA00022603"/>
    </source>
</evidence>
<evidence type="ECO:0000256" key="2">
    <source>
        <dbReference type="ARBA" id="ARBA00001947"/>
    </source>
</evidence>
<sequence>MINIFDGATGTILQAQGILKTGMCPELLNLQESAAIIKMHKDYITAGSTVIETNTFGASSIKLAHYNLSDKVREINLAAVKNARSAADGKAKIAGSMGPTGRFIEPLGDISFDEVYNVYFTQASILAEGGVDYLLIETCIDLQEMRAALLACKAAAPQIPVICQMSYSEDGRTVTGTDAQTAAITLEAMGASIIGANCSTGPEQLIPIVKTLAQNCRCPISVQPNAGMPHLVDGKTIFPMSPADMGKWAPKLIEAGATFIGGCCGTTPQHIAAVKEAVTGLSIPARTAPSAHLALTSRSKTIFVGSDLPTRLIGERINPTGRKKLGAEIKNGSFLSVKKEAVEQTNAGADILDVNMGVAGIDQVAAMEKAIREVSQIVATPLAIDTSDPASLEAGLKAYPGRALINSVSAEPDRLKYFLPLAKKYGAAILCLPLSDKGLPKTAAARIEILHTIINEAKKHGLKDSDFMLDGLVMTIAADKTAALEVLQALKLYRSEFGYPATMGLSNISFGLPNRPLINSTFFAMCLAAGLDAPIMNPYDESMKNSLLASAAIIGKDPSGQHYSLIYSSQSQENTLPVNTPADTNDIIAAIKHCIITGEKENVAAMVETALKDGHSSNEITEDALTAAMNDVGKSFAAKKIFLPQVMLSAEAMREAFLKIKEVLPAQAVTSKGTVVIATVKGDIHDLGKNIVSALLENNGFNLIDLGKDVDAEEIVRAALENNADIVGLCSLMTTTISQIDDVIAALKKAGSKAQVIVGGAVLTQEYADSAGADAYAQDGVIAVKLAKALLKIS</sequence>
<keyword evidence="16" id="KW-0170">Cobalt</keyword>
<evidence type="ECO:0000313" key="24">
    <source>
        <dbReference type="EMBL" id="MBB5336922.1"/>
    </source>
</evidence>
<dbReference type="SUPFAM" id="SSF51717">
    <property type="entry name" value="Dihydropteroate synthetase-like"/>
    <property type="match status" value="1"/>
</dbReference>
<keyword evidence="10" id="KW-0846">Cobalamin</keyword>
<evidence type="ECO:0000259" key="21">
    <source>
        <dbReference type="PROSITE" id="PS50972"/>
    </source>
</evidence>
<evidence type="ECO:0000256" key="5">
    <source>
        <dbReference type="ARBA" id="ARBA00010398"/>
    </source>
</evidence>
<feature type="domain" description="B12-binding N-terminal" evidence="23">
    <location>
        <begin position="578"/>
        <end position="672"/>
    </location>
</feature>
<feature type="binding site" evidence="19">
    <location>
        <position position="264"/>
    </location>
    <ligand>
        <name>Zn(2+)</name>
        <dbReference type="ChEBI" id="CHEBI:29105"/>
    </ligand>
</feature>
<evidence type="ECO:0000256" key="16">
    <source>
        <dbReference type="ARBA" id="ARBA00023285"/>
    </source>
</evidence>
<comment type="cofactor">
    <cofactor evidence="2 19">
        <name>Zn(2+)</name>
        <dbReference type="ChEBI" id="CHEBI:29105"/>
    </cofactor>
</comment>
<feature type="domain" description="B12-binding" evidence="22">
    <location>
        <begin position="672"/>
        <end position="794"/>
    </location>
</feature>
<dbReference type="PROSITE" id="PS50970">
    <property type="entry name" value="HCY"/>
    <property type="match status" value="1"/>
</dbReference>
<dbReference type="Pfam" id="PF02607">
    <property type="entry name" value="B12-binding_2"/>
    <property type="match status" value="1"/>
</dbReference>
<comment type="cofactor">
    <cofactor evidence="3">
        <name>methylcob(III)alamin</name>
        <dbReference type="ChEBI" id="CHEBI:28115"/>
    </cofactor>
</comment>
<evidence type="ECO:0000256" key="19">
    <source>
        <dbReference type="PROSITE-ProRule" id="PRU00333"/>
    </source>
</evidence>
<dbReference type="GO" id="GO:0046653">
    <property type="term" value="P:tetrahydrofolate metabolic process"/>
    <property type="evidence" value="ECO:0007669"/>
    <property type="project" value="TreeGrafter"/>
</dbReference>
<dbReference type="PROSITE" id="PS51337">
    <property type="entry name" value="B12_BINDING_NTER"/>
    <property type="match status" value="1"/>
</dbReference>
<dbReference type="InterPro" id="IPR036724">
    <property type="entry name" value="Cobalamin-bd_sf"/>
</dbReference>
<dbReference type="PROSITE" id="PS50972">
    <property type="entry name" value="PTERIN_BINDING"/>
    <property type="match status" value="1"/>
</dbReference>
<organism evidence="24 25">
    <name type="scientific">Pectinatus brassicae</name>
    <dbReference type="NCBI Taxonomy" id="862415"/>
    <lineage>
        <taxon>Bacteria</taxon>
        <taxon>Bacillati</taxon>
        <taxon>Bacillota</taxon>
        <taxon>Negativicutes</taxon>
        <taxon>Selenomonadales</taxon>
        <taxon>Selenomonadaceae</taxon>
        <taxon>Pectinatus</taxon>
    </lineage>
</organism>
<name>A0A840URZ8_9FIRM</name>
<dbReference type="InterPro" id="IPR000489">
    <property type="entry name" value="Pterin-binding_dom"/>
</dbReference>
<keyword evidence="25" id="KW-1185">Reference proteome</keyword>
<dbReference type="Pfam" id="PF02574">
    <property type="entry name" value="S-methyl_trans"/>
    <property type="match status" value="1"/>
</dbReference>
<evidence type="ECO:0000313" key="25">
    <source>
        <dbReference type="Proteomes" id="UP000559117"/>
    </source>
</evidence>
<evidence type="ECO:0000256" key="14">
    <source>
        <dbReference type="ARBA" id="ARBA00022833"/>
    </source>
</evidence>
<dbReference type="Gene3D" id="3.20.20.20">
    <property type="entry name" value="Dihydropteroate synthase-like"/>
    <property type="match status" value="1"/>
</dbReference>
<evidence type="ECO:0000256" key="11">
    <source>
        <dbReference type="ARBA" id="ARBA00022679"/>
    </source>
</evidence>
<comment type="pathway">
    <text evidence="4">Amino-acid biosynthesis; L-methionine biosynthesis via de novo pathway; L-methionine from L-homocysteine (MetH route): step 1/1.</text>
</comment>
<evidence type="ECO:0000259" key="22">
    <source>
        <dbReference type="PROSITE" id="PS51332"/>
    </source>
</evidence>
<keyword evidence="14 19" id="KW-0862">Zinc</keyword>
<dbReference type="SUPFAM" id="SSF82282">
    <property type="entry name" value="Homocysteine S-methyltransferase"/>
    <property type="match status" value="1"/>
</dbReference>
<evidence type="ECO:0000256" key="18">
    <source>
        <dbReference type="ARBA" id="ARBA00031040"/>
    </source>
</evidence>
<comment type="similarity">
    <text evidence="5">Belongs to the vitamin-B12 dependent methionine synthase family.</text>
</comment>
<dbReference type="InterPro" id="IPR006158">
    <property type="entry name" value="Cobalamin-bd"/>
</dbReference>
<keyword evidence="9" id="KW-0028">Amino-acid biosynthesis</keyword>
<keyword evidence="8 19" id="KW-0489">Methyltransferase</keyword>
<comment type="function">
    <text evidence="17">Catalyzes the transfer of a methyl group from methyl-cobalamin to homocysteine, yielding enzyme-bound cob(I)alamin and methionine. Subsequently, remethylates the cofactor using methyltetrahydrofolate.</text>
</comment>
<feature type="domain" description="Pterin-binding" evidence="21">
    <location>
        <begin position="310"/>
        <end position="554"/>
    </location>
</feature>
<accession>A0A840URZ8</accession>
<dbReference type="Pfam" id="PF02310">
    <property type="entry name" value="B12-binding"/>
    <property type="match status" value="1"/>
</dbReference>
<dbReference type="Gene3D" id="3.40.50.280">
    <property type="entry name" value="Cobalamin-binding domain"/>
    <property type="match status" value="1"/>
</dbReference>
<evidence type="ECO:0000256" key="12">
    <source>
        <dbReference type="ARBA" id="ARBA00022691"/>
    </source>
</evidence>
<dbReference type="InterPro" id="IPR003759">
    <property type="entry name" value="Cbl-bd_cap"/>
</dbReference>
<reference evidence="24 25" key="1">
    <citation type="submission" date="2020-08" db="EMBL/GenBank/DDBJ databases">
        <title>Genomic Encyclopedia of Type Strains, Phase IV (KMG-IV): sequencing the most valuable type-strain genomes for metagenomic binning, comparative biology and taxonomic classification.</title>
        <authorList>
            <person name="Goeker M."/>
        </authorList>
    </citation>
    <scope>NUCLEOTIDE SEQUENCE [LARGE SCALE GENOMIC DNA]</scope>
    <source>
        <strain evidence="24 25">DSM 24661</strain>
    </source>
</reference>
<comment type="catalytic activity">
    <reaction evidence="1">
        <text>(6S)-5-methyl-5,6,7,8-tetrahydrofolate + L-homocysteine = (6S)-5,6,7,8-tetrahydrofolate + L-methionine</text>
        <dbReference type="Rhea" id="RHEA:11172"/>
        <dbReference type="ChEBI" id="CHEBI:18608"/>
        <dbReference type="ChEBI" id="CHEBI:57453"/>
        <dbReference type="ChEBI" id="CHEBI:57844"/>
        <dbReference type="ChEBI" id="CHEBI:58199"/>
        <dbReference type="EC" id="2.1.1.13"/>
    </reaction>
</comment>
<dbReference type="PROSITE" id="PS51332">
    <property type="entry name" value="B12_BINDING"/>
    <property type="match status" value="1"/>
</dbReference>
<keyword evidence="11 19" id="KW-0808">Transferase</keyword>
<dbReference type="InterPro" id="IPR017215">
    <property type="entry name" value="MetH_bac"/>
</dbReference>
<dbReference type="PANTHER" id="PTHR45833">
    <property type="entry name" value="METHIONINE SYNTHASE"/>
    <property type="match status" value="1"/>
</dbReference>
<dbReference type="GO" id="GO:0050667">
    <property type="term" value="P:homocysteine metabolic process"/>
    <property type="evidence" value="ECO:0007669"/>
    <property type="project" value="TreeGrafter"/>
</dbReference>
<dbReference type="GO" id="GO:0005829">
    <property type="term" value="C:cytosol"/>
    <property type="evidence" value="ECO:0007669"/>
    <property type="project" value="TreeGrafter"/>
</dbReference>
<dbReference type="Gene3D" id="3.20.20.330">
    <property type="entry name" value="Homocysteine-binding-like domain"/>
    <property type="match status" value="1"/>
</dbReference>
<dbReference type="GO" id="GO:0008705">
    <property type="term" value="F:methionine synthase activity"/>
    <property type="evidence" value="ECO:0007669"/>
    <property type="project" value="UniProtKB-EC"/>
</dbReference>
<dbReference type="InterPro" id="IPR036589">
    <property type="entry name" value="HCY_dom_sf"/>
</dbReference>
<keyword evidence="13 19" id="KW-0479">Metal-binding</keyword>
<evidence type="ECO:0000256" key="10">
    <source>
        <dbReference type="ARBA" id="ARBA00022628"/>
    </source>
</evidence>
<dbReference type="GO" id="GO:0031419">
    <property type="term" value="F:cobalamin binding"/>
    <property type="evidence" value="ECO:0007669"/>
    <property type="project" value="UniProtKB-KW"/>
</dbReference>
<feature type="binding site" evidence="19">
    <location>
        <position position="198"/>
    </location>
    <ligand>
        <name>Zn(2+)</name>
        <dbReference type="ChEBI" id="CHEBI:29105"/>
    </ligand>
</feature>
<gene>
    <name evidence="24" type="ORF">HNR32_002077</name>
</gene>
<evidence type="ECO:0000256" key="17">
    <source>
        <dbReference type="ARBA" id="ARBA00025552"/>
    </source>
</evidence>
<evidence type="ECO:0000256" key="3">
    <source>
        <dbReference type="ARBA" id="ARBA00001956"/>
    </source>
</evidence>
<dbReference type="PANTHER" id="PTHR45833:SF1">
    <property type="entry name" value="METHIONINE SYNTHASE"/>
    <property type="match status" value="1"/>
</dbReference>
<dbReference type="InterPro" id="IPR036594">
    <property type="entry name" value="Meth_synthase_dom"/>
</dbReference>
<dbReference type="AlphaFoldDB" id="A0A840URZ8"/>
<dbReference type="GO" id="GO:0046872">
    <property type="term" value="F:metal ion binding"/>
    <property type="evidence" value="ECO:0007669"/>
    <property type="project" value="UniProtKB-KW"/>
</dbReference>
<dbReference type="RefSeq" id="WP_183862303.1">
    <property type="nucleotide sequence ID" value="NZ_JACHFH010000028.1"/>
</dbReference>
<dbReference type="InterPro" id="IPR050554">
    <property type="entry name" value="Met_Synthase/Corrinoid"/>
</dbReference>